<dbReference type="InterPro" id="IPR050985">
    <property type="entry name" value="Alpha-glycosidase_related"/>
</dbReference>
<name>A0ABM0K374_APLCA</name>
<dbReference type="Gene3D" id="2.60.40.1180">
    <property type="entry name" value="Golgi alpha-mannosidase II"/>
    <property type="match status" value="1"/>
</dbReference>
<evidence type="ECO:0000256" key="3">
    <source>
        <dbReference type="SAM" id="Phobius"/>
    </source>
</evidence>
<keyword evidence="3" id="KW-0472">Membrane</keyword>
<evidence type="ECO:0000313" key="7">
    <source>
        <dbReference type="RefSeq" id="XP_005107720.1"/>
    </source>
</evidence>
<keyword evidence="2" id="KW-0378">Hydrolase</keyword>
<organism evidence="6 7">
    <name type="scientific">Aplysia californica</name>
    <name type="common">California sea hare</name>
    <dbReference type="NCBI Taxonomy" id="6500"/>
    <lineage>
        <taxon>Eukaryota</taxon>
        <taxon>Metazoa</taxon>
        <taxon>Spiralia</taxon>
        <taxon>Lophotrochozoa</taxon>
        <taxon>Mollusca</taxon>
        <taxon>Gastropoda</taxon>
        <taxon>Heterobranchia</taxon>
        <taxon>Euthyneura</taxon>
        <taxon>Tectipleura</taxon>
        <taxon>Aplysiida</taxon>
        <taxon>Aplysioidea</taxon>
        <taxon>Aplysiidae</taxon>
        <taxon>Aplysia</taxon>
    </lineage>
</organism>
<keyword evidence="3" id="KW-0812">Transmembrane</keyword>
<dbReference type="Proteomes" id="UP000694888">
    <property type="component" value="Unplaced"/>
</dbReference>
<accession>A0ABM0K374</accession>
<keyword evidence="6" id="KW-1185">Reference proteome</keyword>
<evidence type="ECO:0000313" key="6">
    <source>
        <dbReference type="Proteomes" id="UP000694888"/>
    </source>
</evidence>
<dbReference type="GeneID" id="101854045"/>
<evidence type="ECO:0000259" key="5">
    <source>
        <dbReference type="Pfam" id="PF21365"/>
    </source>
</evidence>
<reference evidence="7" key="1">
    <citation type="submission" date="2025-08" db="UniProtKB">
        <authorList>
            <consortium name="RefSeq"/>
        </authorList>
    </citation>
    <scope>IDENTIFICATION</scope>
</reference>
<keyword evidence="3" id="KW-1133">Transmembrane helix</keyword>
<feature type="transmembrane region" description="Helical" evidence="3">
    <location>
        <begin position="30"/>
        <end position="50"/>
    </location>
</feature>
<evidence type="ECO:0000256" key="2">
    <source>
        <dbReference type="RuleBase" id="RU361185"/>
    </source>
</evidence>
<dbReference type="CDD" id="cd06592">
    <property type="entry name" value="GH31_NET37"/>
    <property type="match status" value="1"/>
</dbReference>
<dbReference type="Pfam" id="PF01055">
    <property type="entry name" value="Glyco_hydro_31_2nd"/>
    <property type="match status" value="1"/>
</dbReference>
<dbReference type="RefSeq" id="XP_005107720.1">
    <property type="nucleotide sequence ID" value="XM_005107663.3"/>
</dbReference>
<comment type="similarity">
    <text evidence="1 2">Belongs to the glycosyl hydrolase 31 family.</text>
</comment>
<dbReference type="InterPro" id="IPR000322">
    <property type="entry name" value="Glyco_hydro_31_TIM"/>
</dbReference>
<dbReference type="Pfam" id="PF21365">
    <property type="entry name" value="Glyco_hydro_31_3rd"/>
    <property type="match status" value="1"/>
</dbReference>
<dbReference type="GO" id="GO:0016798">
    <property type="term" value="F:hydrolase activity, acting on glycosyl bonds"/>
    <property type="evidence" value="ECO:0007669"/>
    <property type="project" value="UniProtKB-KW"/>
</dbReference>
<feature type="domain" description="Glycosyl hydrolase family 31 C-terminal" evidence="5">
    <location>
        <begin position="631"/>
        <end position="714"/>
    </location>
</feature>
<protein>
    <submittedName>
        <fullName evidence="7">Myogenesis-regulating glycosidase</fullName>
    </submittedName>
</protein>
<dbReference type="InterPro" id="IPR013780">
    <property type="entry name" value="Glyco_hydro_b"/>
</dbReference>
<feature type="domain" description="Glycoside hydrolase family 31 TIM barrel" evidence="4">
    <location>
        <begin position="330"/>
        <end position="615"/>
    </location>
</feature>
<dbReference type="SUPFAM" id="SSF51011">
    <property type="entry name" value="Glycosyl hydrolase domain"/>
    <property type="match status" value="1"/>
</dbReference>
<evidence type="ECO:0000259" key="4">
    <source>
        <dbReference type="Pfam" id="PF01055"/>
    </source>
</evidence>
<dbReference type="SUPFAM" id="SSF51445">
    <property type="entry name" value="(Trans)glycosidases"/>
    <property type="match status" value="1"/>
</dbReference>
<dbReference type="PANTHER" id="PTHR43053:SF6">
    <property type="entry name" value="SITS-BINDING PROTEIN"/>
    <property type="match status" value="1"/>
</dbReference>
<dbReference type="Gene3D" id="3.20.20.80">
    <property type="entry name" value="Glycosidases"/>
    <property type="match status" value="1"/>
</dbReference>
<dbReference type="InterPro" id="IPR017853">
    <property type="entry name" value="GH"/>
</dbReference>
<keyword evidence="2 7" id="KW-0326">Glycosidase</keyword>
<gene>
    <name evidence="7" type="primary">LOC101854045</name>
</gene>
<proteinExistence type="inferred from homology"/>
<dbReference type="PANTHER" id="PTHR43053">
    <property type="entry name" value="GLYCOSIDASE FAMILY 31"/>
    <property type="match status" value="1"/>
</dbReference>
<sequence length="725" mass="82180">MHDGTTDILLKEDEQKMVLPKRKMGRMVKIGLSVLGITVIIVMVSVLLSGRSKIVHIMHSSAALEIGDVSYDKEFKTFVFKDQENGIPYLAISAPYKFIDSQVPAPNSFCRNNFSNFEEEQLDPTLKEKLQKKHSQVCANFENNVKAALYEMEIGDMPCLYVQWYTSDKDKEITNCFKMNNKVNWYGGGGLSVHRWPLNRANVPMQAFLTRQNIPTDGKEANFDSFIEPFFFSSSGVAILVDNHLPLFVSVGGKGKEICFKSAFQRPYDSKTFGNYNLLKYRVCKAKTGKSVHRKIMKSEKILHPYEAPKTEILQKPIWSTRGRSMMFQRLTGVMAFVKNITAGNLPYSMFLIDGNYSRASGNFYFHEKRFSHSNQFIMELLSDNTGDKFMVGTEVFPHVPREKYEQYSVHGTMRNAEDIHLPLFLDVTNEEAVRWYKGQLMDIKSQVSVAGFRFSGGHAFNFFESLEKEHMETKSALPSLNDFTTAYSEIAGELGGYSLMGSGFKSQQDTFVADAGPMASTWMHNKGLKSVIPTVLTYGLLGYPFVLAGPIGGLKTSADSTSARNSLPNKELFIRWLQLSAYLPVMEFSVGPWEYGEKIANYTREVLQFRQQVLWPQYFSGAVKETTETGVPIARPLWWVAPHDSIAQFIDCEFILGRDLLVAPVLYENARGRDIYLPEGGFWVDQLRGKVYKGGQWLPRYRVGLYEIATFKRQPPPPVSPSKG</sequence>
<dbReference type="InterPro" id="IPR048395">
    <property type="entry name" value="Glyco_hydro_31_C"/>
</dbReference>
<evidence type="ECO:0000256" key="1">
    <source>
        <dbReference type="ARBA" id="ARBA00007806"/>
    </source>
</evidence>